<dbReference type="PANTHER" id="PTHR43580">
    <property type="entry name" value="OXIDOREDUCTASE GLYR1-RELATED"/>
    <property type="match status" value="1"/>
</dbReference>
<dbReference type="Pfam" id="PF03171">
    <property type="entry name" value="2OG-FeII_Oxy"/>
    <property type="match status" value="1"/>
</dbReference>
<dbReference type="InterPro" id="IPR051265">
    <property type="entry name" value="HIBADH-related_NP60_sf"/>
</dbReference>
<gene>
    <name evidence="3" type="ORF">PBAH0796_LOCUS9903</name>
</gene>
<sequence length="705" mass="76769">MAGADGGLSGMRPGAVWADFSTTDYHNTLRLAELCEQQGAHALECPVTNLHQLGVEVCNCAFFVGGQREHIEKVQAELEVMGQKAFPCGSIGQAQTVKLVTNLTFYAGVALGTEALLAAQKAGIPPLVAWRYLQAGSAVSPALRHFLPNVLDGSLDGSCSLEVVHKDMNLTKELDREFRDKGSPHAAWRVMPGTNALFNAAAERYPVEGNHLLVSKHLAEINGTSLEVPGFTSPSHHGADKDYRIPAFHRDAVGRVQPFVPARVTDEGPDGFQPSPEQEALLQDLEEWLTFSNYACYLDAEALGLGFGLTPEYIHHLVTWSVGCSWVADHLPSYTAPDMSALLSKVDRLSEGLELPVTRSLVQAVRERHAGRAAEGDAWARPVANLQTLTAPEPMRIRTLSARRLEAGDARELARLRASLEEHGIFWLDVPDADVGFSALRASPSFFHLPGPVKSRFSAEEHSVYPKTCRGFTRVGGETLNPEEGPDCKETFDMGIVDQPLPGDPRALPFNGPTLLPRTDAADFVAAAEDAQRVVMQRWLPTLVRSIDMAFEPAPGKELGPCLAEPTLIQRFLFYPRGSKAFAGRHTDNGVFTVLFAEDPLPEARGPAQGFWQAVAPGPRPLPLVFAGDVLQHWSDGRVLSLPHRVRHTFGSRDRKSLAFFIYPNVSHTVQPVGGGEALRVADHMLKNFAAIWEEGTGAGQAQKL</sequence>
<protein>
    <recommendedName>
        <fullName evidence="2">Fe2OG dioxygenase domain-containing protein</fullName>
    </recommendedName>
</protein>
<dbReference type="SUPFAM" id="SSF51197">
    <property type="entry name" value="Clavaminate synthase-like"/>
    <property type="match status" value="1"/>
</dbReference>
<dbReference type="PANTHER" id="PTHR43580:SF2">
    <property type="entry name" value="CYTOKINE-LIKE NUCLEAR FACTOR N-PAC"/>
    <property type="match status" value="1"/>
</dbReference>
<dbReference type="InterPro" id="IPR026992">
    <property type="entry name" value="DIOX_N"/>
</dbReference>
<accession>A0A7S0A6K9</accession>
<dbReference type="SUPFAM" id="SSF51735">
    <property type="entry name" value="NAD(P)-binding Rossmann-fold domains"/>
    <property type="match status" value="1"/>
</dbReference>
<dbReference type="InterPro" id="IPR044861">
    <property type="entry name" value="IPNS-like_FE2OG_OXY"/>
</dbReference>
<comment type="similarity">
    <text evidence="1">Belongs to the HIBADH-related family. NP60 subfamily.</text>
</comment>
<evidence type="ECO:0000259" key="2">
    <source>
        <dbReference type="PROSITE" id="PS51471"/>
    </source>
</evidence>
<dbReference type="Gene3D" id="2.60.120.330">
    <property type="entry name" value="B-lactam Antibiotic, Isopenicillin N Synthase, Chain"/>
    <property type="match status" value="1"/>
</dbReference>
<dbReference type="GO" id="GO:0051287">
    <property type="term" value="F:NAD binding"/>
    <property type="evidence" value="ECO:0007669"/>
    <property type="project" value="InterPro"/>
</dbReference>
<dbReference type="InterPro" id="IPR027443">
    <property type="entry name" value="IPNS-like_sf"/>
</dbReference>
<evidence type="ECO:0000256" key="1">
    <source>
        <dbReference type="ARBA" id="ARBA00007598"/>
    </source>
</evidence>
<dbReference type="SUPFAM" id="SSF48179">
    <property type="entry name" value="6-phosphogluconate dehydrogenase C-terminal domain-like"/>
    <property type="match status" value="1"/>
</dbReference>
<dbReference type="Pfam" id="PF14226">
    <property type="entry name" value="DIOX_N"/>
    <property type="match status" value="1"/>
</dbReference>
<dbReference type="EMBL" id="HBEG01016488">
    <property type="protein sequence ID" value="CAD8354536.1"/>
    <property type="molecule type" value="Transcribed_RNA"/>
</dbReference>
<proteinExistence type="inferred from homology"/>
<name>A0A7S0A6K9_9DINO</name>
<dbReference type="AlphaFoldDB" id="A0A7S0A6K9"/>
<dbReference type="Pfam" id="PF03446">
    <property type="entry name" value="NAD_binding_2"/>
    <property type="match status" value="1"/>
</dbReference>
<dbReference type="InterPro" id="IPR008927">
    <property type="entry name" value="6-PGluconate_DH-like_C_sf"/>
</dbReference>
<evidence type="ECO:0000313" key="3">
    <source>
        <dbReference type="EMBL" id="CAD8354536.1"/>
    </source>
</evidence>
<feature type="domain" description="Fe2OG dioxygenase" evidence="2">
    <location>
        <begin position="565"/>
        <end position="664"/>
    </location>
</feature>
<dbReference type="Gene3D" id="3.40.50.720">
    <property type="entry name" value="NAD(P)-binding Rossmann-like Domain"/>
    <property type="match status" value="1"/>
</dbReference>
<dbReference type="PROSITE" id="PS51471">
    <property type="entry name" value="FE2OG_OXY"/>
    <property type="match status" value="1"/>
</dbReference>
<dbReference type="InterPro" id="IPR006115">
    <property type="entry name" value="6PGDH_NADP-bd"/>
</dbReference>
<reference evidence="3" key="1">
    <citation type="submission" date="2021-01" db="EMBL/GenBank/DDBJ databases">
        <authorList>
            <person name="Corre E."/>
            <person name="Pelletier E."/>
            <person name="Niang G."/>
            <person name="Scheremetjew M."/>
            <person name="Finn R."/>
            <person name="Kale V."/>
            <person name="Holt S."/>
            <person name="Cochrane G."/>
            <person name="Meng A."/>
            <person name="Brown T."/>
            <person name="Cohen L."/>
        </authorList>
    </citation>
    <scope>NUCLEOTIDE SEQUENCE</scope>
    <source>
        <strain evidence="3">Pbaha01</strain>
    </source>
</reference>
<dbReference type="Pfam" id="PF14833">
    <property type="entry name" value="NAD_binding_11"/>
    <property type="match status" value="1"/>
</dbReference>
<dbReference type="InterPro" id="IPR013328">
    <property type="entry name" value="6PGD_dom2"/>
</dbReference>
<dbReference type="InterPro" id="IPR005123">
    <property type="entry name" value="Oxoglu/Fe-dep_dioxygenase_dom"/>
</dbReference>
<dbReference type="InterPro" id="IPR036291">
    <property type="entry name" value="NAD(P)-bd_dom_sf"/>
</dbReference>
<dbReference type="GO" id="GO:0050661">
    <property type="term" value="F:NADP binding"/>
    <property type="evidence" value="ECO:0007669"/>
    <property type="project" value="InterPro"/>
</dbReference>
<organism evidence="3">
    <name type="scientific">Pyrodinium bahamense</name>
    <dbReference type="NCBI Taxonomy" id="73915"/>
    <lineage>
        <taxon>Eukaryota</taxon>
        <taxon>Sar</taxon>
        <taxon>Alveolata</taxon>
        <taxon>Dinophyceae</taxon>
        <taxon>Gonyaulacales</taxon>
        <taxon>Pyrocystaceae</taxon>
        <taxon>Pyrodinium</taxon>
    </lineage>
</organism>
<dbReference type="InterPro" id="IPR029154">
    <property type="entry name" value="HIBADH-like_NADP-bd"/>
</dbReference>
<dbReference type="Gene3D" id="1.10.1040.10">
    <property type="entry name" value="N-(1-d-carboxylethyl)-l-norvaline Dehydrogenase, domain 2"/>
    <property type="match status" value="1"/>
</dbReference>